<dbReference type="STRING" id="261392.SAMN02745149_00182"/>
<dbReference type="InterPro" id="IPR004839">
    <property type="entry name" value="Aminotransferase_I/II_large"/>
</dbReference>
<dbReference type="InterPro" id="IPR015421">
    <property type="entry name" value="PyrdxlP-dep_Trfase_major"/>
</dbReference>
<evidence type="ECO:0000259" key="7">
    <source>
        <dbReference type="Pfam" id="PF00155"/>
    </source>
</evidence>
<gene>
    <name evidence="8" type="ORF">SAMN02745149_00182</name>
</gene>
<evidence type="ECO:0000256" key="6">
    <source>
        <dbReference type="RuleBase" id="RU000481"/>
    </source>
</evidence>
<proteinExistence type="inferred from homology"/>
<dbReference type="FunFam" id="3.40.640.10:FF:000033">
    <property type="entry name" value="Aspartate aminotransferase"/>
    <property type="match status" value="1"/>
</dbReference>
<dbReference type="EC" id="2.6.1.-" evidence="6"/>
<evidence type="ECO:0000256" key="3">
    <source>
        <dbReference type="ARBA" id="ARBA00022576"/>
    </source>
</evidence>
<comment type="cofactor">
    <cofactor evidence="1 6">
        <name>pyridoxal 5'-phosphate</name>
        <dbReference type="ChEBI" id="CHEBI:597326"/>
    </cofactor>
</comment>
<dbReference type="Gene3D" id="3.40.640.10">
    <property type="entry name" value="Type I PLP-dependent aspartate aminotransferase-like (Major domain)"/>
    <property type="match status" value="1"/>
</dbReference>
<dbReference type="RefSeq" id="WP_078932098.1">
    <property type="nucleotide sequence ID" value="NZ_FUWG01000002.1"/>
</dbReference>
<evidence type="ECO:0000256" key="1">
    <source>
        <dbReference type="ARBA" id="ARBA00001933"/>
    </source>
</evidence>
<feature type="domain" description="Aminotransferase class I/classII large" evidence="7">
    <location>
        <begin position="32"/>
        <end position="379"/>
    </location>
</feature>
<dbReference type="OrthoDB" id="367386at2"/>
<comment type="similarity">
    <text evidence="2 6">Belongs to the class-I pyridoxal-phosphate-dependent aminotransferase family.</text>
</comment>
<organism evidence="8 9">
    <name type="scientific">Treponema porcinum</name>
    <dbReference type="NCBI Taxonomy" id="261392"/>
    <lineage>
        <taxon>Bacteria</taxon>
        <taxon>Pseudomonadati</taxon>
        <taxon>Spirochaetota</taxon>
        <taxon>Spirochaetia</taxon>
        <taxon>Spirochaetales</taxon>
        <taxon>Treponemataceae</taxon>
        <taxon>Treponema</taxon>
    </lineage>
</organism>
<dbReference type="PANTHER" id="PTHR46383">
    <property type="entry name" value="ASPARTATE AMINOTRANSFERASE"/>
    <property type="match status" value="1"/>
</dbReference>
<dbReference type="Gene3D" id="3.90.1150.10">
    <property type="entry name" value="Aspartate Aminotransferase, domain 1"/>
    <property type="match status" value="1"/>
</dbReference>
<evidence type="ECO:0000256" key="4">
    <source>
        <dbReference type="ARBA" id="ARBA00022679"/>
    </source>
</evidence>
<dbReference type="GO" id="GO:0030170">
    <property type="term" value="F:pyridoxal phosphate binding"/>
    <property type="evidence" value="ECO:0007669"/>
    <property type="project" value="InterPro"/>
</dbReference>
<dbReference type="PANTHER" id="PTHR46383:SF3">
    <property type="entry name" value="ASPARTATE AMINOTRANSFERASE-RELATED"/>
    <property type="match status" value="1"/>
</dbReference>
<sequence>MNTREDKFSSAMMRTPPSGIRKFFEMLIGHDDVISLSVGEPDFPTPWCIREEAFYHLEKGHTSYTSNWGLIELREEIAKYMERYGMYYNPKNEILITVGASEGVDAVLRGILNPEDEIIVCQPCYVNYTPLAELCFAKVVPVDTSLNGFYPTAEQIEKLVTPKTKALMICSPNNPTGTMIPKAELGKIAEVVKKHQIWVISDEIYCELAYEGEKHCSIGSFPGMKDYTIILNGFSKSFAMTGWRIGYIAAPAELLAQLVKVHGYNTICAPIFSQYAAVEGLRNGWKEVEKMRVSYQQRRNLMYKAFCDMGLPVPEPTGAFYMFPDITSTGLTSEEFATQLFQKHNVAVVPGSVFGAGGEGHIRCCYATAVDKIKIALGKIEEFVEECRKNKAR</sequence>
<keyword evidence="5" id="KW-0663">Pyridoxal phosphate</keyword>
<dbReference type="CDD" id="cd00609">
    <property type="entry name" value="AAT_like"/>
    <property type="match status" value="1"/>
</dbReference>
<keyword evidence="4 6" id="KW-0808">Transferase</keyword>
<keyword evidence="3 6" id="KW-0032">Aminotransferase</keyword>
<reference evidence="8 9" key="1">
    <citation type="submission" date="2017-02" db="EMBL/GenBank/DDBJ databases">
        <authorList>
            <person name="Peterson S.W."/>
        </authorList>
    </citation>
    <scope>NUCLEOTIDE SEQUENCE [LARGE SCALE GENOMIC DNA]</scope>
    <source>
        <strain evidence="8 9">ATCC BAA-908</strain>
    </source>
</reference>
<dbReference type="GO" id="GO:0006520">
    <property type="term" value="P:amino acid metabolic process"/>
    <property type="evidence" value="ECO:0007669"/>
    <property type="project" value="InterPro"/>
</dbReference>
<dbReference type="SUPFAM" id="SSF53383">
    <property type="entry name" value="PLP-dependent transferases"/>
    <property type="match status" value="1"/>
</dbReference>
<evidence type="ECO:0000313" key="8">
    <source>
        <dbReference type="EMBL" id="SJZ29678.1"/>
    </source>
</evidence>
<dbReference type="InterPro" id="IPR004838">
    <property type="entry name" value="NHTrfase_class1_PyrdxlP-BS"/>
</dbReference>
<dbReference type="Proteomes" id="UP000190423">
    <property type="component" value="Unassembled WGS sequence"/>
</dbReference>
<dbReference type="InterPro" id="IPR015422">
    <property type="entry name" value="PyrdxlP-dep_Trfase_small"/>
</dbReference>
<evidence type="ECO:0000256" key="5">
    <source>
        <dbReference type="ARBA" id="ARBA00022898"/>
    </source>
</evidence>
<dbReference type="EMBL" id="FUWG01000002">
    <property type="protein sequence ID" value="SJZ29678.1"/>
    <property type="molecule type" value="Genomic_DNA"/>
</dbReference>
<dbReference type="InterPro" id="IPR050596">
    <property type="entry name" value="AspAT/PAT-like"/>
</dbReference>
<keyword evidence="9" id="KW-1185">Reference proteome</keyword>
<accession>A0A1T4JHR7</accession>
<evidence type="ECO:0000313" key="9">
    <source>
        <dbReference type="Proteomes" id="UP000190423"/>
    </source>
</evidence>
<protein>
    <recommendedName>
        <fullName evidence="6">Aminotransferase</fullName>
        <ecNumber evidence="6">2.6.1.-</ecNumber>
    </recommendedName>
</protein>
<name>A0A1T4JHR7_TREPO</name>
<dbReference type="Pfam" id="PF00155">
    <property type="entry name" value="Aminotran_1_2"/>
    <property type="match status" value="1"/>
</dbReference>
<dbReference type="InterPro" id="IPR015424">
    <property type="entry name" value="PyrdxlP-dep_Trfase"/>
</dbReference>
<dbReference type="GO" id="GO:0008483">
    <property type="term" value="F:transaminase activity"/>
    <property type="evidence" value="ECO:0007669"/>
    <property type="project" value="UniProtKB-KW"/>
</dbReference>
<dbReference type="GeneID" id="78315505"/>
<dbReference type="AlphaFoldDB" id="A0A1T4JHR7"/>
<dbReference type="PROSITE" id="PS00105">
    <property type="entry name" value="AA_TRANSFER_CLASS_1"/>
    <property type="match status" value="1"/>
</dbReference>
<evidence type="ECO:0000256" key="2">
    <source>
        <dbReference type="ARBA" id="ARBA00007441"/>
    </source>
</evidence>